<evidence type="ECO:0000256" key="1">
    <source>
        <dbReference type="ARBA" id="ARBA00022679"/>
    </source>
</evidence>
<feature type="domain" description="RING-type" evidence="13">
    <location>
        <begin position="1293"/>
        <end position="1451"/>
    </location>
</feature>
<dbReference type="GO" id="GO:0061630">
    <property type="term" value="F:ubiquitin protein ligase activity"/>
    <property type="evidence" value="ECO:0007669"/>
    <property type="project" value="InterPro"/>
</dbReference>
<keyword evidence="1" id="KW-0808">Transferase</keyword>
<evidence type="ECO:0000256" key="7">
    <source>
        <dbReference type="PROSITE-ProRule" id="PRU00176"/>
    </source>
</evidence>
<dbReference type="InterPro" id="IPR002867">
    <property type="entry name" value="IBR_dom"/>
</dbReference>
<dbReference type="EMBL" id="MU802083">
    <property type="protein sequence ID" value="KAJ3982007.1"/>
    <property type="molecule type" value="Genomic_DNA"/>
</dbReference>
<dbReference type="CDD" id="cd00590">
    <property type="entry name" value="RRM_SF"/>
    <property type="match status" value="1"/>
</dbReference>
<dbReference type="PANTHER" id="PTHR11224">
    <property type="entry name" value="MAKORIN-RELATED"/>
    <property type="match status" value="1"/>
</dbReference>
<dbReference type="Pfam" id="PF01485">
    <property type="entry name" value="IBR"/>
    <property type="match status" value="1"/>
</dbReference>
<feature type="compositionally biased region" description="Low complexity" evidence="9">
    <location>
        <begin position="464"/>
        <end position="476"/>
    </location>
</feature>
<dbReference type="GO" id="GO:0003723">
    <property type="term" value="F:RNA binding"/>
    <property type="evidence" value="ECO:0007669"/>
    <property type="project" value="UniProtKB-UniRule"/>
</dbReference>
<evidence type="ECO:0000259" key="13">
    <source>
        <dbReference type="PROSITE" id="PS51873"/>
    </source>
</evidence>
<evidence type="ECO:0000256" key="9">
    <source>
        <dbReference type="SAM" id="MobiDB-lite"/>
    </source>
</evidence>
<evidence type="ECO:0000313" key="15">
    <source>
        <dbReference type="Proteomes" id="UP001163850"/>
    </source>
</evidence>
<evidence type="ECO:0000313" key="14">
    <source>
        <dbReference type="EMBL" id="KAJ3982007.1"/>
    </source>
</evidence>
<feature type="zinc finger region" description="C3H1-type" evidence="8">
    <location>
        <begin position="2"/>
        <end position="29"/>
    </location>
</feature>
<name>A0AA38PUT8_9AGAR</name>
<comment type="caution">
    <text evidence="14">The sequence shown here is derived from an EMBL/GenBank/DDBJ whole genome shotgun (WGS) entry which is preliminary data.</text>
</comment>
<organism evidence="14 15">
    <name type="scientific">Lentinula detonsa</name>
    <dbReference type="NCBI Taxonomy" id="2804962"/>
    <lineage>
        <taxon>Eukaryota</taxon>
        <taxon>Fungi</taxon>
        <taxon>Dikarya</taxon>
        <taxon>Basidiomycota</taxon>
        <taxon>Agaricomycotina</taxon>
        <taxon>Agaricomycetes</taxon>
        <taxon>Agaricomycetidae</taxon>
        <taxon>Agaricales</taxon>
        <taxon>Marasmiineae</taxon>
        <taxon>Omphalotaceae</taxon>
        <taxon>Lentinula</taxon>
    </lineage>
</organism>
<dbReference type="PROSITE" id="PS00518">
    <property type="entry name" value="ZF_RING_1"/>
    <property type="match status" value="1"/>
</dbReference>
<keyword evidence="3" id="KW-0677">Repeat</keyword>
<reference evidence="14" key="1">
    <citation type="submission" date="2022-08" db="EMBL/GenBank/DDBJ databases">
        <authorList>
            <consortium name="DOE Joint Genome Institute"/>
            <person name="Min B."/>
            <person name="Riley R."/>
            <person name="Sierra-Patev S."/>
            <person name="Naranjo-Ortiz M."/>
            <person name="Looney B."/>
            <person name="Konkel Z."/>
            <person name="Slot J.C."/>
            <person name="Sakamoto Y."/>
            <person name="Steenwyk J.L."/>
            <person name="Rokas A."/>
            <person name="Carro J."/>
            <person name="Camarero S."/>
            <person name="Ferreira P."/>
            <person name="Molpeceres G."/>
            <person name="Ruiz-Duenas F.J."/>
            <person name="Serrano A."/>
            <person name="Henrissat B."/>
            <person name="Drula E."/>
            <person name="Hughes K.W."/>
            <person name="Mata J.L."/>
            <person name="Ishikawa N.K."/>
            <person name="Vargas-Isla R."/>
            <person name="Ushijima S."/>
            <person name="Smith C.A."/>
            <person name="Ahrendt S."/>
            <person name="Andreopoulos W."/>
            <person name="He G."/>
            <person name="Labutti K."/>
            <person name="Lipzen A."/>
            <person name="Ng V."/>
            <person name="Sandor L."/>
            <person name="Barry K."/>
            <person name="Martinez A.T."/>
            <person name="Xiao Y."/>
            <person name="Gibbons J.G."/>
            <person name="Terashima K."/>
            <person name="Hibbett D.S."/>
            <person name="Grigoriev I.V."/>
        </authorList>
    </citation>
    <scope>NUCLEOTIDE SEQUENCE</scope>
    <source>
        <strain evidence="14">TFB7829</strain>
    </source>
</reference>
<dbReference type="PROSITE" id="PS50102">
    <property type="entry name" value="RRM"/>
    <property type="match status" value="2"/>
</dbReference>
<dbReference type="Pfam" id="PF00097">
    <property type="entry name" value="zf-C3HC4"/>
    <property type="match status" value="1"/>
</dbReference>
<keyword evidence="5" id="KW-0833">Ubl conjugation pathway</keyword>
<feature type="compositionally biased region" description="Polar residues" evidence="9">
    <location>
        <begin position="543"/>
        <end position="557"/>
    </location>
</feature>
<feature type="domain" description="C3H1-type" evidence="12">
    <location>
        <begin position="743"/>
        <end position="770"/>
    </location>
</feature>
<dbReference type="InterPro" id="IPR044066">
    <property type="entry name" value="TRIAD_supradom"/>
</dbReference>
<dbReference type="Gene3D" id="4.10.1000.10">
    <property type="entry name" value="Zinc finger, CCCH-type"/>
    <property type="match status" value="2"/>
</dbReference>
<dbReference type="InterPro" id="IPR045072">
    <property type="entry name" value="MKRN-like"/>
</dbReference>
<evidence type="ECO:0000256" key="6">
    <source>
        <dbReference type="ARBA" id="ARBA00022833"/>
    </source>
</evidence>
<evidence type="ECO:0000256" key="4">
    <source>
        <dbReference type="ARBA" id="ARBA00022771"/>
    </source>
</evidence>
<dbReference type="InterPro" id="IPR013083">
    <property type="entry name" value="Znf_RING/FYVE/PHD"/>
</dbReference>
<dbReference type="SUPFAM" id="SSF54928">
    <property type="entry name" value="RNA-binding domain, RBD"/>
    <property type="match status" value="2"/>
</dbReference>
<keyword evidence="4 8" id="KW-0863">Zinc-finger</keyword>
<dbReference type="InterPro" id="IPR018957">
    <property type="entry name" value="Znf_C3HC4_RING-type"/>
</dbReference>
<dbReference type="Pfam" id="PF18345">
    <property type="entry name" value="zf_CCCH_4"/>
    <property type="match status" value="1"/>
</dbReference>
<dbReference type="InterPro" id="IPR035979">
    <property type="entry name" value="RBD_domain_sf"/>
</dbReference>
<evidence type="ECO:0008006" key="16">
    <source>
        <dbReference type="Google" id="ProtNLM"/>
    </source>
</evidence>
<feature type="region of interest" description="Disordered" evidence="9">
    <location>
        <begin position="128"/>
        <end position="157"/>
    </location>
</feature>
<dbReference type="InterPro" id="IPR000504">
    <property type="entry name" value="RRM_dom"/>
</dbReference>
<dbReference type="PROSITE" id="PS50089">
    <property type="entry name" value="ZF_RING_2"/>
    <property type="match status" value="1"/>
</dbReference>
<gene>
    <name evidence="14" type="ORF">F5890DRAFT_439563</name>
</gene>
<feature type="compositionally biased region" description="Basic and acidic residues" evidence="9">
    <location>
        <begin position="529"/>
        <end position="541"/>
    </location>
</feature>
<dbReference type="Gene3D" id="6.10.250.3220">
    <property type="match status" value="1"/>
</dbReference>
<dbReference type="Pfam" id="PF00642">
    <property type="entry name" value="zf-CCCH"/>
    <property type="match status" value="1"/>
</dbReference>
<feature type="domain" description="RING-type" evidence="10">
    <location>
        <begin position="1297"/>
        <end position="1338"/>
    </location>
</feature>
<dbReference type="SMART" id="SM00356">
    <property type="entry name" value="ZnF_C3H1"/>
    <property type="match status" value="6"/>
</dbReference>
<feature type="domain" description="C3H1-type" evidence="12">
    <location>
        <begin position="67"/>
        <end position="89"/>
    </location>
</feature>
<dbReference type="Gene3D" id="3.30.40.10">
    <property type="entry name" value="Zinc/RING finger domain, C3HC4 (zinc finger)"/>
    <property type="match status" value="1"/>
</dbReference>
<feature type="compositionally biased region" description="Basic and acidic residues" evidence="9">
    <location>
        <begin position="668"/>
        <end position="686"/>
    </location>
</feature>
<feature type="domain" description="C3H1-type" evidence="12">
    <location>
        <begin position="32"/>
        <end position="59"/>
    </location>
</feature>
<dbReference type="InterPro" id="IPR036855">
    <property type="entry name" value="Znf_CCCH_sf"/>
</dbReference>
<protein>
    <recommendedName>
        <fullName evidence="16">RING-type E3 ubiquitin transferase</fullName>
    </recommendedName>
</protein>
<dbReference type="CDD" id="cd20335">
    <property type="entry name" value="BRcat_RBR"/>
    <property type="match status" value="1"/>
</dbReference>
<dbReference type="Pfam" id="PF14608">
    <property type="entry name" value="zf-CCCH_2"/>
    <property type="match status" value="4"/>
</dbReference>
<dbReference type="SMART" id="SM00360">
    <property type="entry name" value="RRM"/>
    <property type="match status" value="2"/>
</dbReference>
<proteinExistence type="predicted"/>
<feature type="zinc finger region" description="C3H1-type" evidence="8">
    <location>
        <begin position="743"/>
        <end position="770"/>
    </location>
</feature>
<keyword evidence="7" id="KW-0694">RNA-binding</keyword>
<dbReference type="SUPFAM" id="SSF57850">
    <property type="entry name" value="RING/U-box"/>
    <property type="match status" value="2"/>
</dbReference>
<dbReference type="InterPro" id="IPR017907">
    <property type="entry name" value="Znf_RING_CS"/>
</dbReference>
<keyword evidence="6 8" id="KW-0862">Zinc</keyword>
<dbReference type="SUPFAM" id="SSF90229">
    <property type="entry name" value="CCCH zinc finger"/>
    <property type="match status" value="2"/>
</dbReference>
<dbReference type="PROSITE" id="PS51873">
    <property type="entry name" value="TRIAD"/>
    <property type="match status" value="1"/>
</dbReference>
<evidence type="ECO:0000256" key="3">
    <source>
        <dbReference type="ARBA" id="ARBA00022737"/>
    </source>
</evidence>
<dbReference type="InterPro" id="IPR001841">
    <property type="entry name" value="Znf_RING"/>
</dbReference>
<feature type="zinc finger region" description="C3H1-type" evidence="8">
    <location>
        <begin position="362"/>
        <end position="389"/>
    </location>
</feature>
<feature type="zinc finger region" description="C3H1-type" evidence="8">
    <location>
        <begin position="32"/>
        <end position="59"/>
    </location>
</feature>
<dbReference type="GO" id="GO:0000209">
    <property type="term" value="P:protein polyubiquitination"/>
    <property type="evidence" value="ECO:0007669"/>
    <property type="project" value="InterPro"/>
</dbReference>
<feature type="domain" description="RRM" evidence="11">
    <location>
        <begin position="833"/>
        <end position="910"/>
    </location>
</feature>
<feature type="domain" description="RRM" evidence="11">
    <location>
        <begin position="1001"/>
        <end position="1085"/>
    </location>
</feature>
<dbReference type="Gene3D" id="3.30.70.330">
    <property type="match status" value="3"/>
</dbReference>
<evidence type="ECO:0000256" key="2">
    <source>
        <dbReference type="ARBA" id="ARBA00022723"/>
    </source>
</evidence>
<feature type="zinc finger region" description="C3H1-type" evidence="8">
    <location>
        <begin position="67"/>
        <end position="89"/>
    </location>
</feature>
<dbReference type="GO" id="GO:0008270">
    <property type="term" value="F:zinc ion binding"/>
    <property type="evidence" value="ECO:0007669"/>
    <property type="project" value="UniProtKB-KW"/>
</dbReference>
<feature type="domain" description="C3H1-type" evidence="12">
    <location>
        <begin position="362"/>
        <end position="389"/>
    </location>
</feature>
<feature type="compositionally biased region" description="Acidic residues" evidence="9">
    <location>
        <begin position="634"/>
        <end position="644"/>
    </location>
</feature>
<dbReference type="PANTHER" id="PTHR11224:SF10">
    <property type="entry name" value="IP09428P-RELATED"/>
    <property type="match status" value="1"/>
</dbReference>
<sequence>MTSARKPCLYFAKNACSKGDQCQFSHDASLSSSSKTICPYFLKGDCRYGHQCVNLHATVGQELQPLLCKFFIKGECKNGSDCVFRHDKGKYASQLLRSTGTVPEIADRVSNASSQLSSLSLNMLPITPSSSPKVEHDSLGNSLVPISGPVDSPNESQAISNDLINEQDDVRCGTTNEEITSNDDHFNGSPSIEKWETASSTQLTDFVESVEVSGDHSSQPSSTYEQTVHNVTYSVQSLPPNTHPFVIHAPPYYDPNVYAGIRPMVPSYTPTFVPDVSGFGASSASNTSSAVPTHNHREASSQWCQQHFAYGHCPLGNSCRFRHFLTDEELQKLVQVQDRPRVERVQGGPRFIYASSEQSANSIRNKECKFWITNSCRRGDNCPYLHTTVGDSGSSPVTVNHVPPSNSQADDHGWGSVANTVTLQDEDEAAEAEESRWSLNAPSAASWGDGPGWDDASLAPWGNPQPSASPSASQSHESSKKAVEGQSIVDDSWKNHSGPEAAHSKSSSRPRDTLNPKHRRKDGNTPPLLDRKGRWDNERTWSTRKANGSRPESSTPGLSHADELTSETSVKSPDENEASPIPPDCNDEPSTGRDETTSSTSEEQDVALGAHPEISDESTEDGVYNECPSNVVEGDIETSVDDQVTDPIVNDPVDNWGEQLENGSMPAFEEKTTSSVEGQKDGDEAEHTQAIIDVKPIQEEEENVMENEVEETQPSLDWETTDESWNASNWGPSKFEDHYQLESQKRLPCKAFGQGYCPFGENCRYVHIPQDGKDDEDSDATVTSDTIEVPVHGEFDEDVMSLSTRITRQPFFCHVTYGQNASPEQVITAFESNAIFVFDIPLAFGEEELASLVYGFGTVREMQVEFPKTGDTCYQAKITFSDRREAEEAVRNLHGSSDLGPNIMLRAYLDSKAPIINKWHPAESSPSVRISYATPSRTAWVYFESMDSFKKAEGLNGEVFNGRKIKITRPPRLKKHTHFPLRVEGLPISTQKQEVLALFRNAVHVEMTSPTYADSPAEQLKNLLRSFGELEDLALDSSPSTVKARAIVFARFTEAAAAERAIATLNNTEHAFIGDARLSVQATFYSRYDLPQEKFAVIRADIDSLQEIHGLGVKVQECIDPAAGAELRIYGSELIPFTKARRDLDLLIKGEIVLDDEARPLWDKYFDLPSCTKQINQLNSQKAESFFIERDFRNRHVLVFGSKRGRTRAKNLLGKLLAKVQSCVLTMSVSDACMGYMIRAGYANNTSTSDKLHFDFASRIITIRGSIDEREKEWATISIYTAECEAASTTVRDEQSCRLCLSTASEPITLGCQHKYCKGCLDLWFKSQIGPSFTRMTCIAATNDLDNVDGDEGEISLCSAPIPYGLIRKILSDDEENDLLEHSFLSYIWARPEEYKLCPTNNCAMIYQAGSPGSLIHCPACTNWICSSCHVELHEGLTCSQYMDLTFALER</sequence>
<dbReference type="Pfam" id="PF00076">
    <property type="entry name" value="RRM_1"/>
    <property type="match status" value="1"/>
</dbReference>
<feature type="region of interest" description="Disordered" evidence="9">
    <location>
        <begin position="709"/>
        <end position="729"/>
    </location>
</feature>
<dbReference type="InterPro" id="IPR000571">
    <property type="entry name" value="Znf_CCCH"/>
</dbReference>
<evidence type="ECO:0000259" key="12">
    <source>
        <dbReference type="PROSITE" id="PS50103"/>
    </source>
</evidence>
<feature type="compositionally biased region" description="Polar residues" evidence="9">
    <location>
        <begin position="390"/>
        <end position="408"/>
    </location>
</feature>
<evidence type="ECO:0000259" key="10">
    <source>
        <dbReference type="PROSITE" id="PS50089"/>
    </source>
</evidence>
<evidence type="ECO:0000259" key="11">
    <source>
        <dbReference type="PROSITE" id="PS50102"/>
    </source>
</evidence>
<evidence type="ECO:0000256" key="5">
    <source>
        <dbReference type="ARBA" id="ARBA00022786"/>
    </source>
</evidence>
<feature type="zinc finger region" description="C3H1-type" evidence="8">
    <location>
        <begin position="298"/>
        <end position="326"/>
    </location>
</feature>
<accession>A0AA38PUT8</accession>
<evidence type="ECO:0000256" key="8">
    <source>
        <dbReference type="PROSITE-ProRule" id="PRU00723"/>
    </source>
</evidence>
<dbReference type="InterPro" id="IPR012677">
    <property type="entry name" value="Nucleotide-bd_a/b_plait_sf"/>
</dbReference>
<dbReference type="PROSITE" id="PS50103">
    <property type="entry name" value="ZF_C3H1"/>
    <property type="match status" value="6"/>
</dbReference>
<keyword evidence="2 8" id="KW-0479">Metal-binding</keyword>
<feature type="region of interest" description="Disordered" evidence="9">
    <location>
        <begin position="390"/>
        <end position="686"/>
    </location>
</feature>
<feature type="domain" description="C3H1-type" evidence="12">
    <location>
        <begin position="298"/>
        <end position="326"/>
    </location>
</feature>
<feature type="domain" description="C3H1-type" evidence="12">
    <location>
        <begin position="2"/>
        <end position="29"/>
    </location>
</feature>
<dbReference type="Proteomes" id="UP001163850">
    <property type="component" value="Unassembled WGS sequence"/>
</dbReference>